<evidence type="ECO:0000313" key="6">
    <source>
        <dbReference type="Proteomes" id="UP001245370"/>
    </source>
</evidence>
<comment type="caution">
    <text evidence="3">The sequence shown here is derived from an EMBL/GenBank/DDBJ whole genome shotgun (WGS) entry which is preliminary data.</text>
</comment>
<feature type="domain" description="EAL" evidence="2">
    <location>
        <begin position="260"/>
        <end position="512"/>
    </location>
</feature>
<dbReference type="InterPro" id="IPR035919">
    <property type="entry name" value="EAL_sf"/>
</dbReference>
<gene>
    <name evidence="4" type="ORF">GGQ86_000418</name>
    <name evidence="3" type="ORF">XFLAVUS301_19590</name>
</gene>
<evidence type="ECO:0000256" key="1">
    <source>
        <dbReference type="SAM" id="Phobius"/>
    </source>
</evidence>
<dbReference type="GO" id="GO:0071111">
    <property type="term" value="F:cyclic-guanylate-specific phosphodiesterase activity"/>
    <property type="evidence" value="ECO:0007669"/>
    <property type="project" value="InterPro"/>
</dbReference>
<accession>A0A9W6CKX5</accession>
<sequence length="518" mass="57466">MGEVLSWRRRLWPKHLEMMVPIVFVGTVILVAAVYLMLDFQRMRSGVVQRYHTQALNLAQWTDRNLDRLSGLVRDVAGRSNDLCSPEGERGLRQQLGTAPLLNVEFQGRQDDACTLRPAVSLDDLCAGIADRDPVQIPLDLGDGRRVLLDLNGACLLEAVVPPGAEEGVRHRLMPVQLGRAVPVPGENTGDGADAGVWSMFTTPVQLTAASHKWPVVVVISVPESSLVHQWLATVPVQLSLISGLGLALWFGPMSLVRRRLSVEGQVRNALRRGDFFLAYLPLVDVASRNWVGAEALLRWRHARHGVLMPNAFIPWIETSPLIHDTTRWVLLQAARDLSHMSQKVPDFSLAVNVPPVQFSDTRLVQMADEAFGTRPLALCQVVFELTERQALDYDAPALGEVLRDLRRRGAQIAVDDFGVGFSNLALLGMIEVDFVKIDRSFLREEAWTEPHMLEAMVPLLRDLGVLIIAEGIETERQLERIRSCGIRFAQGFLFSRPIELEALLDGLPALPAPAHPA</sequence>
<dbReference type="EMBL" id="JAVDPY010000001">
    <property type="protein sequence ID" value="MDR6331971.1"/>
    <property type="molecule type" value="Genomic_DNA"/>
</dbReference>
<dbReference type="EMBL" id="BSDO01000002">
    <property type="protein sequence ID" value="GLI22285.1"/>
    <property type="molecule type" value="Genomic_DNA"/>
</dbReference>
<dbReference type="PROSITE" id="PS50883">
    <property type="entry name" value="EAL"/>
    <property type="match status" value="1"/>
</dbReference>
<feature type="transmembrane region" description="Helical" evidence="1">
    <location>
        <begin position="20"/>
        <end position="38"/>
    </location>
</feature>
<dbReference type="CDD" id="cd01948">
    <property type="entry name" value="EAL"/>
    <property type="match status" value="1"/>
</dbReference>
<dbReference type="Proteomes" id="UP001144397">
    <property type="component" value="Unassembled WGS sequence"/>
</dbReference>
<dbReference type="Proteomes" id="UP001245370">
    <property type="component" value="Unassembled WGS sequence"/>
</dbReference>
<organism evidence="3 5">
    <name type="scientific">Xanthobacter flavus</name>
    <dbReference type="NCBI Taxonomy" id="281"/>
    <lineage>
        <taxon>Bacteria</taxon>
        <taxon>Pseudomonadati</taxon>
        <taxon>Pseudomonadota</taxon>
        <taxon>Alphaproteobacteria</taxon>
        <taxon>Hyphomicrobiales</taxon>
        <taxon>Xanthobacteraceae</taxon>
        <taxon>Xanthobacter</taxon>
    </lineage>
</organism>
<dbReference type="PANTHER" id="PTHR33121:SF70">
    <property type="entry name" value="SIGNALING PROTEIN YKOW"/>
    <property type="match status" value="1"/>
</dbReference>
<keyword evidence="6" id="KW-1185">Reference proteome</keyword>
<protein>
    <submittedName>
        <fullName evidence="4">EAL domain-containing protein (Putative c-di-GMP-specific phosphodiesterase class I)</fullName>
    </submittedName>
</protein>
<evidence type="ECO:0000259" key="2">
    <source>
        <dbReference type="PROSITE" id="PS50883"/>
    </source>
</evidence>
<dbReference type="RefSeq" id="WP_281807329.1">
    <property type="nucleotide sequence ID" value="NZ_BSDO01000002.1"/>
</dbReference>
<dbReference type="Gene3D" id="3.20.20.450">
    <property type="entry name" value="EAL domain"/>
    <property type="match status" value="1"/>
</dbReference>
<dbReference type="GeneID" id="95762749"/>
<name>A0A9W6CKX5_XANFL</name>
<dbReference type="SMART" id="SM00052">
    <property type="entry name" value="EAL"/>
    <property type="match status" value="1"/>
</dbReference>
<dbReference type="PANTHER" id="PTHR33121">
    <property type="entry name" value="CYCLIC DI-GMP PHOSPHODIESTERASE PDEF"/>
    <property type="match status" value="1"/>
</dbReference>
<proteinExistence type="predicted"/>
<dbReference type="InterPro" id="IPR001633">
    <property type="entry name" value="EAL_dom"/>
</dbReference>
<reference evidence="3" key="1">
    <citation type="submission" date="2022-12" db="EMBL/GenBank/DDBJ databases">
        <title>Reference genome sequencing for broad-spectrum identification of bacterial and archaeal isolates by mass spectrometry.</title>
        <authorList>
            <person name="Sekiguchi Y."/>
            <person name="Tourlousse D.M."/>
        </authorList>
    </citation>
    <scope>NUCLEOTIDE SEQUENCE</scope>
    <source>
        <strain evidence="3">301</strain>
    </source>
</reference>
<keyword evidence="1" id="KW-0472">Membrane</keyword>
<evidence type="ECO:0000313" key="4">
    <source>
        <dbReference type="EMBL" id="MDR6331971.1"/>
    </source>
</evidence>
<dbReference type="SUPFAM" id="SSF141868">
    <property type="entry name" value="EAL domain-like"/>
    <property type="match status" value="1"/>
</dbReference>
<evidence type="ECO:0000313" key="3">
    <source>
        <dbReference type="EMBL" id="GLI22285.1"/>
    </source>
</evidence>
<keyword evidence="1" id="KW-1133">Transmembrane helix</keyword>
<reference evidence="4 6" key="2">
    <citation type="submission" date="2023-07" db="EMBL/GenBank/DDBJ databases">
        <title>Genomic Encyclopedia of Type Strains, Phase IV (KMG-IV): sequencing the most valuable type-strain genomes for metagenomic binning, comparative biology and taxonomic classification.</title>
        <authorList>
            <person name="Goeker M."/>
        </authorList>
    </citation>
    <scope>NUCLEOTIDE SEQUENCE [LARGE SCALE GENOMIC DNA]</scope>
    <source>
        <strain evidence="4 6">DSM 338</strain>
    </source>
</reference>
<keyword evidence="1" id="KW-0812">Transmembrane</keyword>
<dbReference type="AlphaFoldDB" id="A0A9W6CKX5"/>
<dbReference type="InterPro" id="IPR050706">
    <property type="entry name" value="Cyclic-di-GMP_PDE-like"/>
</dbReference>
<dbReference type="Pfam" id="PF00563">
    <property type="entry name" value="EAL"/>
    <property type="match status" value="1"/>
</dbReference>
<evidence type="ECO:0000313" key="5">
    <source>
        <dbReference type="Proteomes" id="UP001144397"/>
    </source>
</evidence>